<dbReference type="AlphaFoldDB" id="A0A2H1A5D2"/>
<feature type="region of interest" description="Disordered" evidence="1">
    <location>
        <begin position="381"/>
        <end position="412"/>
    </location>
</feature>
<dbReference type="EMBL" id="PEKT02000002">
    <property type="protein sequence ID" value="PIS58111.1"/>
    <property type="molecule type" value="Genomic_DNA"/>
</dbReference>
<feature type="compositionally biased region" description="Low complexity" evidence="1">
    <location>
        <begin position="79"/>
        <end position="98"/>
    </location>
</feature>
<reference evidence="3" key="4">
    <citation type="submission" date="2024-03" db="EMBL/GenBank/DDBJ databases">
        <title>Improved genome assembly of Candida auris strain B8441 and annotation of B11205.</title>
        <authorList>
            <person name="Cauldron N.C."/>
            <person name="Shea T."/>
            <person name="Cuomo C.A."/>
        </authorList>
    </citation>
    <scope>NUCLEOTIDE SEQUENCE</scope>
    <source>
        <strain evidence="3">B8441</strain>
    </source>
</reference>
<dbReference type="VEuPathDB" id="FungiDB:QG37_03204"/>
<evidence type="ECO:0000313" key="3">
    <source>
        <dbReference type="EMBL" id="KAK8441245.1"/>
    </source>
</evidence>
<evidence type="ECO:0000256" key="1">
    <source>
        <dbReference type="SAM" id="MobiDB-lite"/>
    </source>
</evidence>
<dbReference type="VEuPathDB" id="FungiDB:CJI96_0003496"/>
<accession>A0A2H1A5D2</accession>
<dbReference type="Proteomes" id="UP000230249">
    <property type="component" value="Unassembled WGS sequence"/>
</dbReference>
<dbReference type="InterPro" id="IPR005062">
    <property type="entry name" value="SAC3/GANP/THP3_conserved"/>
</dbReference>
<dbReference type="VEuPathDB" id="FungiDB:CJJ09_002561"/>
<dbReference type="EMBL" id="PEKT03000002">
    <property type="protein sequence ID" value="KAK8441245.1"/>
    <property type="molecule type" value="Genomic_DNA"/>
</dbReference>
<feature type="compositionally biased region" description="Acidic residues" evidence="1">
    <location>
        <begin position="315"/>
        <end position="329"/>
    </location>
</feature>
<evidence type="ECO:0000259" key="2">
    <source>
        <dbReference type="Pfam" id="PF03399"/>
    </source>
</evidence>
<name>A0A2H1A5D2_CANAR</name>
<feature type="region of interest" description="Disordered" evidence="1">
    <location>
        <begin position="424"/>
        <end position="446"/>
    </location>
</feature>
<dbReference type="GO" id="GO:0005634">
    <property type="term" value="C:nucleus"/>
    <property type="evidence" value="ECO:0007669"/>
    <property type="project" value="TreeGrafter"/>
</dbReference>
<dbReference type="STRING" id="498019.A0A2H1A5D2"/>
<feature type="compositionally biased region" description="Basic residues" evidence="1">
    <location>
        <begin position="67"/>
        <end position="78"/>
    </location>
</feature>
<feature type="compositionally biased region" description="Polar residues" evidence="1">
    <location>
        <begin position="233"/>
        <end position="244"/>
    </location>
</feature>
<feature type="compositionally biased region" description="Low complexity" evidence="1">
    <location>
        <begin position="382"/>
        <end position="393"/>
    </location>
</feature>
<dbReference type="PANTHER" id="PTHR12436">
    <property type="entry name" value="80 KDA MCM3-ASSOCIATED PROTEIN"/>
    <property type="match status" value="1"/>
</dbReference>
<dbReference type="VEuPathDB" id="FungiDB:CJI97_000601"/>
<dbReference type="PANTHER" id="PTHR12436:SF4">
    <property type="entry name" value="LEUKOCYTE RECEPTOR CLUSTER MEMBER 8"/>
    <property type="match status" value="1"/>
</dbReference>
<feature type="compositionally biased region" description="Basic residues" evidence="1">
    <location>
        <begin position="195"/>
        <end position="232"/>
    </location>
</feature>
<comment type="caution">
    <text evidence="4">The sequence shown here is derived from an EMBL/GenBank/DDBJ whole genome shotgun (WGS) entry which is preliminary data.</text>
</comment>
<sequence>MVCREPGLKNRENTHTSSSTKPVNPKTPKSAKSAKPAANAKITTSKSTVSQSKKPNPTKQKPESFSKAKHSHPNKPHTNKPNPHNPNSHNPKSASSKQPKQKAHHNSKAKPVKHNKNPGGSNQPNQKPGKPPKAKPVKSQKAKPVGSKQTMQKPEKTPKAKPPKSEKPTAGSPKRVIQKPGKTPKGTPANLKQPKSIRSKQAKQHVVKSQKTHPPKHIKSKVAKSKHAKQKHSPGQQIGHQSPKYSELDHHSYTAFENPDFGSVSYEFEITNEPDPSIPIDDESNLSCSSPDGSDASALDYVEHYSPLPSGSQSADDEENDINAYENEEIQNVMPNSNDFEELAVHEMDSEQETDDHEKDDNRVIPSYIIDFEEPDESILFSNHADSNNSSNSHDFDRSTVNPKKRLSEDYASFERKRQRMERFSSQTDSLFSPPPAQTFIDTSQGFRGTSQSLEKSYYRLTSEPNPANVRNEEVLKKCLPYVLMKFYSLNLSYAYINDQLKAIRQDLTIQHIKNELTMHVYQTHARIAIENDDLGEFNLCLSQLFSLYKANDIPEKPEFVLYRIIYMTLTGNNTEINKIRYKYEGVSASQIGSSGGDPFNAWIEPALTFSTAIICGDYYNIFRLYRQFATYRSTRLAFHLLNRHVVSKQRVMALSTMTKSFKRLPLSSLEEQLALDVDDIGILQYLKSHGLEHCLAGSDLECTSCKPIVMSILERGDYRKVDIKGQV</sequence>
<evidence type="ECO:0000313" key="4">
    <source>
        <dbReference type="EMBL" id="PIS58111.1"/>
    </source>
</evidence>
<evidence type="ECO:0000313" key="5">
    <source>
        <dbReference type="Proteomes" id="UP000230249"/>
    </source>
</evidence>
<feature type="compositionally biased region" description="Basic residues" evidence="1">
    <location>
        <begin position="130"/>
        <end position="141"/>
    </location>
</feature>
<reference evidence="4" key="2">
    <citation type="submission" date="2017-11" db="EMBL/GenBank/DDBJ databases">
        <title>Candida auris genome assembly and annotation.</title>
        <authorList>
            <person name="Munoz J.F."/>
            <person name="Gade L.G."/>
            <person name="Chow N.A."/>
            <person name="Litvintseva A.P."/>
            <person name="Loparev V.N."/>
            <person name="Cuomo C.A."/>
        </authorList>
    </citation>
    <scope>NUCLEOTIDE SEQUENCE</scope>
    <source>
        <strain evidence="4">B8441</strain>
    </source>
</reference>
<feature type="domain" description="SAC3/GANP/THP3 conserved" evidence="2">
    <location>
        <begin position="456"/>
        <end position="693"/>
    </location>
</feature>
<dbReference type="Gene3D" id="1.25.40.990">
    <property type="match status" value="1"/>
</dbReference>
<protein>
    <recommendedName>
        <fullName evidence="2">SAC3/GANP/THP3 conserved domain-containing protein</fullName>
    </recommendedName>
</protein>
<keyword evidence="5" id="KW-1185">Reference proteome</keyword>
<gene>
    <name evidence="4" type="ORF">B9J08_000599</name>
    <name evidence="3" type="ORF">B9J08_02557</name>
</gene>
<proteinExistence type="predicted"/>
<dbReference type="VEuPathDB" id="FungiDB:CJJ07_004155"/>
<feature type="compositionally biased region" description="Low complexity" evidence="1">
    <location>
        <begin position="24"/>
        <end position="54"/>
    </location>
</feature>
<dbReference type="VEuPathDB" id="FungiDB:B9J08_000599"/>
<feature type="region of interest" description="Disordered" evidence="1">
    <location>
        <begin position="1"/>
        <end position="336"/>
    </location>
</feature>
<dbReference type="InterPro" id="IPR045107">
    <property type="entry name" value="SAC3/GANP/THP3"/>
</dbReference>
<organism evidence="4">
    <name type="scientific">Candidozyma auris</name>
    <name type="common">Yeast</name>
    <name type="synonym">Candida auris</name>
    <dbReference type="NCBI Taxonomy" id="498019"/>
    <lineage>
        <taxon>Eukaryota</taxon>
        <taxon>Fungi</taxon>
        <taxon>Dikarya</taxon>
        <taxon>Ascomycota</taxon>
        <taxon>Saccharomycotina</taxon>
        <taxon>Pichiomycetes</taxon>
        <taxon>Metschnikowiaceae</taxon>
        <taxon>Candidozyma</taxon>
    </lineage>
</organism>
<feature type="compositionally biased region" description="Basic and acidic residues" evidence="1">
    <location>
        <begin position="1"/>
        <end position="14"/>
    </location>
</feature>
<feature type="compositionally biased region" description="Basic residues" evidence="1">
    <location>
        <begin position="99"/>
        <end position="116"/>
    </location>
</feature>
<reference evidence="4 5" key="1">
    <citation type="journal article" date="2017" name="Clin. Infect. Dis.">
        <title>Simultaneous emergence of multidrug-resistant Candida auris on 3 continents confirmed by whole-genome sequencing and epidemiological analyses.</title>
        <authorList>
            <person name="Lockhart S.R."/>
            <person name="Etienne K.A."/>
            <person name="Vallabhaneni S."/>
            <person name="Farooqi J."/>
            <person name="Chowdhary A."/>
            <person name="Govender N.P."/>
            <person name="Colombo A.L."/>
            <person name="Calvo B."/>
            <person name="Cuomo C.A."/>
            <person name="Desjardins C.A."/>
            <person name="Berkow E.L."/>
            <person name="Castanheira M."/>
            <person name="Magobo R.E."/>
            <person name="Jabeen K."/>
            <person name="Asghar R.J."/>
            <person name="Meis J.F."/>
            <person name="Jackson B."/>
            <person name="Chiller T."/>
            <person name="Litvintseva A.P."/>
        </authorList>
    </citation>
    <scope>NUCLEOTIDE SEQUENCE [LARGE SCALE GENOMIC DNA]</scope>
    <source>
        <strain evidence="4 5">B8441</strain>
    </source>
</reference>
<dbReference type="Pfam" id="PF03399">
    <property type="entry name" value="SAC3_GANP"/>
    <property type="match status" value="1"/>
</dbReference>
<reference evidence="3 5" key="3">
    <citation type="journal article" date="2018" name="Nat. Commun.">
        <title>Genomic insights into multidrug-resistance, mating and virulence in Candida auris and related emerging species.</title>
        <authorList>
            <person name="Munoz J.F."/>
            <person name="Gade L."/>
            <person name="Chow N.A."/>
            <person name="Loparev V.N."/>
            <person name="Juieng P."/>
            <person name="Berkow E.L."/>
            <person name="Farrer R.A."/>
            <person name="Litvintseva A.P."/>
            <person name="Cuomo C.A."/>
        </authorList>
    </citation>
    <scope>GENOME REANNOTATION</scope>
    <source>
        <strain evidence="3 5">B8441</strain>
    </source>
</reference>
<feature type="compositionally biased region" description="Basic and acidic residues" evidence="1">
    <location>
        <begin position="153"/>
        <end position="167"/>
    </location>
</feature>